<accession>A0A812Q1R2</accession>
<proteinExistence type="predicted"/>
<sequence length="103" mass="11048">MPMPTAPAGGSQQVDVVQSHGQFLQNVEMEKWQECQTQPGQKPMLSRQVLEALMAREQARGMTSQPALWGTVDGSRISATVPEVMKAQRAGATALKKAGACPL</sequence>
<gene>
    <name evidence="1" type="ORF">SNAT2548_LOCUS20262</name>
</gene>
<name>A0A812Q1R2_9DINO</name>
<keyword evidence="2" id="KW-1185">Reference proteome</keyword>
<dbReference type="Proteomes" id="UP000604046">
    <property type="component" value="Unassembled WGS sequence"/>
</dbReference>
<organism evidence="1 2">
    <name type="scientific">Symbiodinium natans</name>
    <dbReference type="NCBI Taxonomy" id="878477"/>
    <lineage>
        <taxon>Eukaryota</taxon>
        <taxon>Sar</taxon>
        <taxon>Alveolata</taxon>
        <taxon>Dinophyceae</taxon>
        <taxon>Suessiales</taxon>
        <taxon>Symbiodiniaceae</taxon>
        <taxon>Symbiodinium</taxon>
    </lineage>
</organism>
<dbReference type="EMBL" id="CAJNDS010002204">
    <property type="protein sequence ID" value="CAE7371205.1"/>
    <property type="molecule type" value="Genomic_DNA"/>
</dbReference>
<protein>
    <submittedName>
        <fullName evidence="1">Uncharacterized protein</fullName>
    </submittedName>
</protein>
<dbReference type="AlphaFoldDB" id="A0A812Q1R2"/>
<reference evidence="1" key="1">
    <citation type="submission" date="2021-02" db="EMBL/GenBank/DDBJ databases">
        <authorList>
            <person name="Dougan E. K."/>
            <person name="Rhodes N."/>
            <person name="Thang M."/>
            <person name="Chan C."/>
        </authorList>
    </citation>
    <scope>NUCLEOTIDE SEQUENCE</scope>
</reference>
<evidence type="ECO:0000313" key="2">
    <source>
        <dbReference type="Proteomes" id="UP000604046"/>
    </source>
</evidence>
<comment type="caution">
    <text evidence="1">The sequence shown here is derived from an EMBL/GenBank/DDBJ whole genome shotgun (WGS) entry which is preliminary data.</text>
</comment>
<evidence type="ECO:0000313" key="1">
    <source>
        <dbReference type="EMBL" id="CAE7371205.1"/>
    </source>
</evidence>